<feature type="non-terminal residue" evidence="1">
    <location>
        <position position="1"/>
    </location>
</feature>
<dbReference type="AlphaFoldDB" id="A0A1J1HJU4"/>
<dbReference type="PANTHER" id="PTHR11012:SF54">
    <property type="entry name" value="CHK KINASE-LIKE DOMAIN-CONTAINING PROTEIN"/>
    <property type="match status" value="1"/>
</dbReference>
<dbReference type="PANTHER" id="PTHR11012">
    <property type="entry name" value="PROTEIN KINASE-LIKE DOMAIN-CONTAINING"/>
    <property type="match status" value="1"/>
</dbReference>
<protein>
    <submittedName>
        <fullName evidence="1">CLUMA_CG001606, isoform A</fullName>
    </submittedName>
</protein>
<name>A0A1J1HJU4_9DIPT</name>
<reference evidence="1 2" key="1">
    <citation type="submission" date="2015-04" db="EMBL/GenBank/DDBJ databases">
        <authorList>
            <person name="Syromyatnikov M.Y."/>
            <person name="Popov V.N."/>
        </authorList>
    </citation>
    <scope>NUCLEOTIDE SEQUENCE [LARGE SCALE GENOMIC DNA]</scope>
</reference>
<sequence>TDYYHSLSSYLTRLGSDPSKLFPRRAFFDQLKKFGRFGMSMAMIVLPFFTSQADDIPDMDQMAENMKEAMDKGEEVDTKLFNFTSDKTKDAYKTRMVGVFEDVYDLGYI</sequence>
<dbReference type="EMBL" id="CVRI01000006">
    <property type="protein sequence ID" value="CRK87818.1"/>
    <property type="molecule type" value="Genomic_DNA"/>
</dbReference>
<accession>A0A1J1HJU4</accession>
<organism evidence="1 2">
    <name type="scientific">Clunio marinus</name>
    <dbReference type="NCBI Taxonomy" id="568069"/>
    <lineage>
        <taxon>Eukaryota</taxon>
        <taxon>Metazoa</taxon>
        <taxon>Ecdysozoa</taxon>
        <taxon>Arthropoda</taxon>
        <taxon>Hexapoda</taxon>
        <taxon>Insecta</taxon>
        <taxon>Pterygota</taxon>
        <taxon>Neoptera</taxon>
        <taxon>Endopterygota</taxon>
        <taxon>Diptera</taxon>
        <taxon>Nematocera</taxon>
        <taxon>Chironomoidea</taxon>
        <taxon>Chironomidae</taxon>
        <taxon>Clunio</taxon>
    </lineage>
</organism>
<dbReference type="Proteomes" id="UP000183832">
    <property type="component" value="Unassembled WGS sequence"/>
</dbReference>
<evidence type="ECO:0000313" key="2">
    <source>
        <dbReference type="Proteomes" id="UP000183832"/>
    </source>
</evidence>
<proteinExistence type="predicted"/>
<gene>
    <name evidence="1" type="ORF">CLUMA_CG001606</name>
</gene>
<evidence type="ECO:0000313" key="1">
    <source>
        <dbReference type="EMBL" id="CRK87818.1"/>
    </source>
</evidence>
<dbReference type="OrthoDB" id="190089at2759"/>
<keyword evidence="2" id="KW-1185">Reference proteome</keyword>